<reference evidence="2" key="2">
    <citation type="submission" date="2023-01" db="EMBL/GenBank/DDBJ databases">
        <authorList>
            <person name="Petersen C."/>
        </authorList>
    </citation>
    <scope>NUCLEOTIDE SEQUENCE</scope>
    <source>
        <strain evidence="2">IBT 15450</strain>
    </source>
</reference>
<comment type="caution">
    <text evidence="2">The sequence shown here is derived from an EMBL/GenBank/DDBJ whole genome shotgun (WGS) entry which is preliminary data.</text>
</comment>
<keyword evidence="3" id="KW-1185">Reference proteome</keyword>
<dbReference type="Proteomes" id="UP001219568">
    <property type="component" value="Unassembled WGS sequence"/>
</dbReference>
<dbReference type="EMBL" id="JAQJZL010000013">
    <property type="protein sequence ID" value="KAJ6030939.1"/>
    <property type="molecule type" value="Genomic_DNA"/>
</dbReference>
<name>A0AAD6N5D0_PENCN</name>
<feature type="domain" description="F-box" evidence="1">
    <location>
        <begin position="1"/>
        <end position="43"/>
    </location>
</feature>
<evidence type="ECO:0000259" key="1">
    <source>
        <dbReference type="PROSITE" id="PS50181"/>
    </source>
</evidence>
<dbReference type="Pfam" id="PF12937">
    <property type="entry name" value="F-box-like"/>
    <property type="match status" value="1"/>
</dbReference>
<sequence length="297" mass="34203">MELLPTEILFGIVKYLDNWEVKQLSLSSRRVRDVCLPTLFRKLSIEFSNEGFDLLESVLESNLHRYIFSFEYVAPMLLKPEIRNYEFFKTQILSPQTYVETCESYDDVNSREDWDEMEYLSGDLPSYTRVYKTLRRTCAEQQEIIKTGRGLTLMSLAFNLLFNLKELILVFCQRRDDEDWETDYQQVYDMTQQRSYEHHIKLVLAALKGCSITLKAIEITCLGPPDDPPSGSRDSLTIPLTELVGHAPGLRLVESALPLALLCRISLNRASYNVTLSPCDLSVFIMSKSVTREGLPL</sequence>
<accession>A0AAD6N5D0</accession>
<dbReference type="AlphaFoldDB" id="A0AAD6N5D0"/>
<dbReference type="PROSITE" id="PS50181">
    <property type="entry name" value="FBOX"/>
    <property type="match status" value="1"/>
</dbReference>
<organism evidence="2 3">
    <name type="scientific">Penicillium canescens</name>
    <dbReference type="NCBI Taxonomy" id="5083"/>
    <lineage>
        <taxon>Eukaryota</taxon>
        <taxon>Fungi</taxon>
        <taxon>Dikarya</taxon>
        <taxon>Ascomycota</taxon>
        <taxon>Pezizomycotina</taxon>
        <taxon>Eurotiomycetes</taxon>
        <taxon>Eurotiomycetidae</taxon>
        <taxon>Eurotiales</taxon>
        <taxon>Aspergillaceae</taxon>
        <taxon>Penicillium</taxon>
    </lineage>
</organism>
<dbReference type="InterPro" id="IPR001810">
    <property type="entry name" value="F-box_dom"/>
</dbReference>
<gene>
    <name evidence="2" type="ORF">N7460_010001</name>
</gene>
<protein>
    <recommendedName>
        <fullName evidence="1">F-box domain-containing protein</fullName>
    </recommendedName>
</protein>
<reference evidence="2" key="1">
    <citation type="journal article" date="2023" name="IMA Fungus">
        <title>Comparative genomic study of the Penicillium genus elucidates a diverse pangenome and 15 lateral gene transfer events.</title>
        <authorList>
            <person name="Petersen C."/>
            <person name="Sorensen T."/>
            <person name="Nielsen M.R."/>
            <person name="Sondergaard T.E."/>
            <person name="Sorensen J.L."/>
            <person name="Fitzpatrick D.A."/>
            <person name="Frisvad J.C."/>
            <person name="Nielsen K.L."/>
        </authorList>
    </citation>
    <scope>NUCLEOTIDE SEQUENCE</scope>
    <source>
        <strain evidence="2">IBT 15450</strain>
    </source>
</reference>
<evidence type="ECO:0000313" key="3">
    <source>
        <dbReference type="Proteomes" id="UP001219568"/>
    </source>
</evidence>
<evidence type="ECO:0000313" key="2">
    <source>
        <dbReference type="EMBL" id="KAJ6030939.1"/>
    </source>
</evidence>
<proteinExistence type="predicted"/>